<proteinExistence type="predicted"/>
<organism evidence="1 2">
    <name type="scientific">Photobacterium marinum</name>
    <dbReference type="NCBI Taxonomy" id="1056511"/>
    <lineage>
        <taxon>Bacteria</taxon>
        <taxon>Pseudomonadati</taxon>
        <taxon>Pseudomonadota</taxon>
        <taxon>Gammaproteobacteria</taxon>
        <taxon>Vibrionales</taxon>
        <taxon>Vibrionaceae</taxon>
        <taxon>Photobacterium</taxon>
    </lineage>
</organism>
<protein>
    <submittedName>
        <fullName evidence="1">Uncharacterized protein</fullName>
    </submittedName>
</protein>
<comment type="caution">
    <text evidence="1">The sequence shown here is derived from an EMBL/GenBank/DDBJ whole genome shotgun (WGS) entry which is preliminary data.</text>
</comment>
<dbReference type="Proteomes" id="UP000011134">
    <property type="component" value="Unassembled WGS sequence"/>
</dbReference>
<evidence type="ECO:0000313" key="1">
    <source>
        <dbReference type="EMBL" id="ELR66276.1"/>
    </source>
</evidence>
<keyword evidence="2" id="KW-1185">Reference proteome</keyword>
<dbReference type="PATRIC" id="fig|1056511.3.peg.1752"/>
<dbReference type="EMBL" id="AMZO01000009">
    <property type="protein sequence ID" value="ELR66276.1"/>
    <property type="molecule type" value="Genomic_DNA"/>
</dbReference>
<reference evidence="1 2" key="1">
    <citation type="submission" date="2012-12" db="EMBL/GenBank/DDBJ databases">
        <title>Genome Assembly of Photobacterium sp. AK15.</title>
        <authorList>
            <person name="Khatri I."/>
            <person name="Vaidya B."/>
            <person name="Srinivas T.N.R."/>
            <person name="Subramanian S."/>
            <person name="Pinnaka A."/>
        </authorList>
    </citation>
    <scope>NUCLEOTIDE SEQUENCE [LARGE SCALE GENOMIC DNA]</scope>
    <source>
        <strain evidence="1 2">AK15</strain>
    </source>
</reference>
<gene>
    <name evidence="1" type="ORF">C942_04938</name>
</gene>
<accession>L8JBU6</accession>
<name>L8JBU6_9GAMM</name>
<evidence type="ECO:0000313" key="2">
    <source>
        <dbReference type="Proteomes" id="UP000011134"/>
    </source>
</evidence>
<dbReference type="AlphaFoldDB" id="L8JBU6"/>
<sequence>MEEKGRLQKIKNEVLLHYEQLFYAWFSLEPRLHNLVVQNIWSYQSRQLTHRLLRRVTDVYYVDDSLNYENIPLKQHQRQVME</sequence>